<evidence type="ECO:0000259" key="5">
    <source>
        <dbReference type="SMART" id="SM00853"/>
    </source>
</evidence>
<dbReference type="Gene3D" id="3.30.230.10">
    <property type="match status" value="1"/>
</dbReference>
<evidence type="ECO:0000313" key="8">
    <source>
        <dbReference type="Proteomes" id="UP000051054"/>
    </source>
</evidence>
<dbReference type="GO" id="GO:0006298">
    <property type="term" value="P:mismatch repair"/>
    <property type="evidence" value="ECO:0007669"/>
    <property type="project" value="UniProtKB-UniRule"/>
</dbReference>
<dbReference type="InterPro" id="IPR002099">
    <property type="entry name" value="MutL/Mlh/PMS"/>
</dbReference>
<dbReference type="SUPFAM" id="SSF55874">
    <property type="entry name" value="ATPase domain of HSP90 chaperone/DNA topoisomerase II/histidine kinase"/>
    <property type="match status" value="1"/>
</dbReference>
<dbReference type="OrthoDB" id="9763467at2"/>
<dbReference type="GO" id="GO:0005524">
    <property type="term" value="F:ATP binding"/>
    <property type="evidence" value="ECO:0007669"/>
    <property type="project" value="InterPro"/>
</dbReference>
<dbReference type="InterPro" id="IPR037198">
    <property type="entry name" value="MutL_C_sf"/>
</dbReference>
<dbReference type="Pfam" id="PF08676">
    <property type="entry name" value="MutL_C"/>
    <property type="match status" value="1"/>
</dbReference>
<gene>
    <name evidence="4" type="primary">mutL</name>
    <name evidence="7" type="ORF">FC40_GL000915</name>
</gene>
<comment type="caution">
    <text evidence="7">The sequence shown here is derived from an EMBL/GenBank/DDBJ whole genome shotgun (WGS) entry which is preliminary data.</text>
</comment>
<dbReference type="InterPro" id="IPR020667">
    <property type="entry name" value="DNA_mismatch_repair_MutL"/>
</dbReference>
<dbReference type="SUPFAM" id="SSF118116">
    <property type="entry name" value="DNA mismatch repair protein MutL"/>
    <property type="match status" value="1"/>
</dbReference>
<dbReference type="InterPro" id="IPR014721">
    <property type="entry name" value="Ribsml_uS5_D2-typ_fold_subgr"/>
</dbReference>
<evidence type="ECO:0000259" key="6">
    <source>
        <dbReference type="SMART" id="SM01340"/>
    </source>
</evidence>
<dbReference type="InterPro" id="IPR042120">
    <property type="entry name" value="MutL_C_dimsub"/>
</dbReference>
<organism evidence="7 8">
    <name type="scientific">Ligilactobacillus hayakitensis DSM 18933 = JCM 14209</name>
    <dbReference type="NCBI Taxonomy" id="1423755"/>
    <lineage>
        <taxon>Bacteria</taxon>
        <taxon>Bacillati</taxon>
        <taxon>Bacillota</taxon>
        <taxon>Bacilli</taxon>
        <taxon>Lactobacillales</taxon>
        <taxon>Lactobacillaceae</taxon>
        <taxon>Ligilactobacillus</taxon>
    </lineage>
</organism>
<comment type="function">
    <text evidence="4">This protein is involved in the repair of mismatches in DNA. It is required for dam-dependent methyl-directed DNA mismatch repair. May act as a 'molecular matchmaker', a protein that promotes the formation of a stable complex between two or more DNA-binding proteins in an ATP-dependent manner without itself being part of a final effector complex.</text>
</comment>
<dbReference type="STRING" id="1423755.FC40_GL000915"/>
<evidence type="ECO:0000256" key="3">
    <source>
        <dbReference type="ARBA" id="ARBA00023204"/>
    </source>
</evidence>
<dbReference type="PROSITE" id="PS00058">
    <property type="entry name" value="DNA_MISMATCH_REPAIR_1"/>
    <property type="match status" value="1"/>
</dbReference>
<dbReference type="FunFam" id="3.30.1370.100:FF:000004">
    <property type="entry name" value="DNA mismatch repair endonuclease MutL"/>
    <property type="match status" value="1"/>
</dbReference>
<evidence type="ECO:0000256" key="1">
    <source>
        <dbReference type="ARBA" id="ARBA00006082"/>
    </source>
</evidence>
<dbReference type="AlphaFoldDB" id="A0A0R1WNX3"/>
<protein>
    <recommendedName>
        <fullName evidence="4">DNA mismatch repair protein MutL</fullName>
    </recommendedName>
</protein>
<dbReference type="InterPro" id="IPR014762">
    <property type="entry name" value="DNA_mismatch_repair_CS"/>
</dbReference>
<dbReference type="InterPro" id="IPR042121">
    <property type="entry name" value="MutL_C_regsub"/>
</dbReference>
<dbReference type="Gene3D" id="3.30.565.10">
    <property type="entry name" value="Histidine kinase-like ATPase, C-terminal domain"/>
    <property type="match status" value="1"/>
</dbReference>
<dbReference type="PANTHER" id="PTHR10073:SF12">
    <property type="entry name" value="DNA MISMATCH REPAIR PROTEIN MLH1"/>
    <property type="match status" value="1"/>
</dbReference>
<dbReference type="NCBIfam" id="NF000950">
    <property type="entry name" value="PRK00095.1-3"/>
    <property type="match status" value="1"/>
</dbReference>
<dbReference type="NCBIfam" id="TIGR00585">
    <property type="entry name" value="mutl"/>
    <property type="match status" value="1"/>
</dbReference>
<dbReference type="RefSeq" id="WP_025021610.1">
    <property type="nucleotide sequence ID" value="NZ_AZGD01000090.1"/>
</dbReference>
<dbReference type="InterPro" id="IPR013507">
    <property type="entry name" value="DNA_mismatch_S5_2-like"/>
</dbReference>
<dbReference type="eggNOG" id="COG0323">
    <property type="taxonomic scope" value="Bacteria"/>
</dbReference>
<dbReference type="HAMAP" id="MF_00149">
    <property type="entry name" value="DNA_mis_repair"/>
    <property type="match status" value="1"/>
</dbReference>
<dbReference type="SUPFAM" id="SSF54211">
    <property type="entry name" value="Ribosomal protein S5 domain 2-like"/>
    <property type="match status" value="1"/>
</dbReference>
<dbReference type="InterPro" id="IPR020568">
    <property type="entry name" value="Ribosomal_Su5_D2-typ_SF"/>
</dbReference>
<accession>A0A0R1WNX3</accession>
<dbReference type="Gene3D" id="3.30.1540.20">
    <property type="entry name" value="MutL, C-terminal domain, dimerisation subdomain"/>
    <property type="match status" value="1"/>
</dbReference>
<sequence>MARIHELSEVLANQIAAGEVVERPASVVKELAENSIDAKASRIDILVEDAGLKQIRIIDDGIGIESEDVEMAFKRHATSKILSREDLFKINTLGFRGEALPSISSVADVVMKTATKGKPGTLLHIKGGQKEELKSTQSREGTEITVNNLFYNTPARLKYVKTNATELSKISDIVNRLALSHTNIAFSLSNNGKTIFQSAGNNNLQQTIGAIYGIKVAREMLSFTGETGAFKISGYTSLPKVTRAAKKAISILINGRYVKNFALSKAIIEGYGSKLMVGRYPITVLNIELDPLYVDVNVHPTKQEVRISDEDVLAKLIADTIYARISEENLIPNGLENLKSRKKEKVDIEQLSVGLNQVYKKKNDCLQKKQTYSEEVIAPLVGSSSTTKPEVIKEKIEPIIITNKSQLEDNVMKKWDERFLITNQSDEDKNLHVTEESQTYDNSAGSKERFPDLLYIGQTHGTFLLAESSDGLYIIDQHAAQERVKYEYYRKEIGNVTLDQQNLLVPIILTYPTTDSLILDEKIPKLAKLGIIIEDFGQNSYIVRQHPTWLTEGQEQEEIKEIIDEFLKDKDLTIEKFRHETAMMISCKQSIKANHHLEPVQAKSILKQLAECKNPFNCPHGRPTLIRLTNKNLEKMFKRIQDPHETGIIEDY</sequence>
<dbReference type="SMART" id="SM00853">
    <property type="entry name" value="MutL_C"/>
    <property type="match status" value="1"/>
</dbReference>
<dbReference type="CDD" id="cd16926">
    <property type="entry name" value="HATPase_MutL-MLH-PMS-like"/>
    <property type="match status" value="1"/>
</dbReference>
<dbReference type="PATRIC" id="fig|1423755.3.peg.970"/>
<dbReference type="InterPro" id="IPR036890">
    <property type="entry name" value="HATPase_C_sf"/>
</dbReference>
<keyword evidence="3 4" id="KW-0234">DNA repair</keyword>
<comment type="similarity">
    <text evidence="1 4">Belongs to the DNA mismatch repair MutL/HexB family.</text>
</comment>
<dbReference type="SMART" id="SM01340">
    <property type="entry name" value="DNA_mis_repair"/>
    <property type="match status" value="1"/>
</dbReference>
<name>A0A0R1WNX3_9LACO</name>
<dbReference type="GO" id="GO:0016887">
    <property type="term" value="F:ATP hydrolysis activity"/>
    <property type="evidence" value="ECO:0007669"/>
    <property type="project" value="InterPro"/>
</dbReference>
<dbReference type="PANTHER" id="PTHR10073">
    <property type="entry name" value="DNA MISMATCH REPAIR PROTEIN MLH, PMS, MUTL"/>
    <property type="match status" value="1"/>
</dbReference>
<dbReference type="GO" id="GO:0032300">
    <property type="term" value="C:mismatch repair complex"/>
    <property type="evidence" value="ECO:0007669"/>
    <property type="project" value="InterPro"/>
</dbReference>
<keyword evidence="8" id="KW-1185">Reference proteome</keyword>
<keyword evidence="2 4" id="KW-0227">DNA damage</keyword>
<dbReference type="CDD" id="cd00782">
    <property type="entry name" value="MutL_Trans"/>
    <property type="match status" value="1"/>
</dbReference>
<dbReference type="EMBL" id="AZGD01000090">
    <property type="protein sequence ID" value="KRM19125.1"/>
    <property type="molecule type" value="Genomic_DNA"/>
</dbReference>
<dbReference type="GO" id="GO:0030983">
    <property type="term" value="F:mismatched DNA binding"/>
    <property type="evidence" value="ECO:0007669"/>
    <property type="project" value="InterPro"/>
</dbReference>
<reference evidence="7 8" key="1">
    <citation type="journal article" date="2015" name="Genome Announc.">
        <title>Expanding the biotechnology potential of lactobacilli through comparative genomics of 213 strains and associated genera.</title>
        <authorList>
            <person name="Sun Z."/>
            <person name="Harris H.M."/>
            <person name="McCann A."/>
            <person name="Guo C."/>
            <person name="Argimon S."/>
            <person name="Zhang W."/>
            <person name="Yang X."/>
            <person name="Jeffery I.B."/>
            <person name="Cooney J.C."/>
            <person name="Kagawa T.F."/>
            <person name="Liu W."/>
            <person name="Song Y."/>
            <person name="Salvetti E."/>
            <person name="Wrobel A."/>
            <person name="Rasinkangas P."/>
            <person name="Parkhill J."/>
            <person name="Rea M.C."/>
            <person name="O'Sullivan O."/>
            <person name="Ritari J."/>
            <person name="Douillard F.P."/>
            <person name="Paul Ross R."/>
            <person name="Yang R."/>
            <person name="Briner A.E."/>
            <person name="Felis G.E."/>
            <person name="de Vos W.M."/>
            <person name="Barrangou R."/>
            <person name="Klaenhammer T.R."/>
            <person name="Caufield P.W."/>
            <person name="Cui Y."/>
            <person name="Zhang H."/>
            <person name="O'Toole P.W."/>
        </authorList>
    </citation>
    <scope>NUCLEOTIDE SEQUENCE [LARGE SCALE GENOMIC DNA]</scope>
    <source>
        <strain evidence="7 8">DSM 18933</strain>
    </source>
</reference>
<dbReference type="InterPro" id="IPR014790">
    <property type="entry name" value="MutL_C"/>
</dbReference>
<feature type="domain" description="MutL C-terminal dimerisation" evidence="5">
    <location>
        <begin position="455"/>
        <end position="597"/>
    </location>
</feature>
<dbReference type="Gene3D" id="3.30.1370.100">
    <property type="entry name" value="MutL, C-terminal domain, regulatory subdomain"/>
    <property type="match status" value="1"/>
</dbReference>
<evidence type="ECO:0000313" key="7">
    <source>
        <dbReference type="EMBL" id="KRM19125.1"/>
    </source>
</evidence>
<feature type="domain" description="DNA mismatch repair protein S5" evidence="6">
    <location>
        <begin position="208"/>
        <end position="326"/>
    </location>
</feature>
<dbReference type="FunFam" id="3.30.565.10:FF:000003">
    <property type="entry name" value="DNA mismatch repair endonuclease MutL"/>
    <property type="match status" value="1"/>
</dbReference>
<dbReference type="Pfam" id="PF01119">
    <property type="entry name" value="DNA_mis_repair"/>
    <property type="match status" value="1"/>
</dbReference>
<dbReference type="GO" id="GO:0140664">
    <property type="term" value="F:ATP-dependent DNA damage sensor activity"/>
    <property type="evidence" value="ECO:0007669"/>
    <property type="project" value="InterPro"/>
</dbReference>
<evidence type="ECO:0000256" key="2">
    <source>
        <dbReference type="ARBA" id="ARBA00022763"/>
    </source>
</evidence>
<proteinExistence type="inferred from homology"/>
<dbReference type="InterPro" id="IPR038973">
    <property type="entry name" value="MutL/Mlh/Pms-like"/>
</dbReference>
<dbReference type="Pfam" id="PF13589">
    <property type="entry name" value="HATPase_c_3"/>
    <property type="match status" value="1"/>
</dbReference>
<dbReference type="Proteomes" id="UP000051054">
    <property type="component" value="Unassembled WGS sequence"/>
</dbReference>
<evidence type="ECO:0000256" key="4">
    <source>
        <dbReference type="HAMAP-Rule" id="MF_00149"/>
    </source>
</evidence>